<dbReference type="Gene3D" id="1.10.10.10">
    <property type="entry name" value="Winged helix-like DNA-binding domain superfamily/Winged helix DNA-binding domain"/>
    <property type="match status" value="1"/>
</dbReference>
<sequence length="295" mass="33375">MDFKQIEAFISVAKLKSFSKAANTIFLSQPTISSHISSLEKELNIQLFDRTSKEVNLTPAGESFLDYAIDIVNTRNHAIVALSDFNSNISGKLNVSASTTPCNSIVPVIMKKFNSLYPEVTFDINEQSSGKIIKDILNLECEIGIVGTSIRHDKIKSYKLLEDELVVISHPSLNLPKELEIKDLLKYKFIFREKNSATRKTFEDIISEEFDVSKLNILCEVNNLDTLVQFVKTGMGISIVSSKIYETSSSDRKLTYSKIKNLNLTRNIYLIMNSKRTLTPTARAFFNMCKEDFKL</sequence>
<dbReference type="OrthoDB" id="9785745at2"/>
<keyword evidence="4" id="KW-0804">Transcription</keyword>
<proteinExistence type="inferred from homology"/>
<dbReference type="Pfam" id="PF00126">
    <property type="entry name" value="HTH_1"/>
    <property type="match status" value="1"/>
</dbReference>
<dbReference type="Gene3D" id="3.40.190.290">
    <property type="match status" value="1"/>
</dbReference>
<dbReference type="InterPro" id="IPR036388">
    <property type="entry name" value="WH-like_DNA-bd_sf"/>
</dbReference>
<dbReference type="FunFam" id="1.10.10.10:FF:000001">
    <property type="entry name" value="LysR family transcriptional regulator"/>
    <property type="match status" value="1"/>
</dbReference>
<gene>
    <name evidence="6" type="primary">cysL_2</name>
    <name evidence="6" type="ORF">NCTC503_02661</name>
</gene>
<dbReference type="PANTHER" id="PTHR30126:SF64">
    <property type="entry name" value="HTH-TYPE TRANSCRIPTIONAL REGULATOR CITR"/>
    <property type="match status" value="1"/>
</dbReference>
<dbReference type="GO" id="GO:0003700">
    <property type="term" value="F:DNA-binding transcription factor activity"/>
    <property type="evidence" value="ECO:0007669"/>
    <property type="project" value="InterPro"/>
</dbReference>
<dbReference type="InterPro" id="IPR047788">
    <property type="entry name" value="LysR-like_Sec_metab"/>
</dbReference>
<keyword evidence="2" id="KW-0805">Transcription regulation</keyword>
<keyword evidence="7" id="KW-1185">Reference proteome</keyword>
<dbReference type="KEGG" id="hhw:NCTC503_02661"/>
<organism evidence="6 7">
    <name type="scientific">Hathewaya histolytica</name>
    <name type="common">Clostridium histolyticum</name>
    <dbReference type="NCBI Taxonomy" id="1498"/>
    <lineage>
        <taxon>Bacteria</taxon>
        <taxon>Bacillati</taxon>
        <taxon>Bacillota</taxon>
        <taxon>Clostridia</taxon>
        <taxon>Eubacteriales</taxon>
        <taxon>Clostridiaceae</taxon>
        <taxon>Hathewaya</taxon>
    </lineage>
</organism>
<dbReference type="InterPro" id="IPR036390">
    <property type="entry name" value="WH_DNA-bd_sf"/>
</dbReference>
<dbReference type="GO" id="GO:0000976">
    <property type="term" value="F:transcription cis-regulatory region binding"/>
    <property type="evidence" value="ECO:0007669"/>
    <property type="project" value="TreeGrafter"/>
</dbReference>
<dbReference type="Proteomes" id="UP000308489">
    <property type="component" value="Chromosome 1"/>
</dbReference>
<dbReference type="AlphaFoldDB" id="A0A4U9RWW6"/>
<evidence type="ECO:0000256" key="2">
    <source>
        <dbReference type="ARBA" id="ARBA00023015"/>
    </source>
</evidence>
<dbReference type="EMBL" id="LR590481">
    <property type="protein sequence ID" value="VTQ96216.1"/>
    <property type="molecule type" value="Genomic_DNA"/>
</dbReference>
<dbReference type="InterPro" id="IPR000847">
    <property type="entry name" value="LysR_HTH_N"/>
</dbReference>
<evidence type="ECO:0000256" key="3">
    <source>
        <dbReference type="ARBA" id="ARBA00023125"/>
    </source>
</evidence>
<dbReference type="RefSeq" id="WP_138211141.1">
    <property type="nucleotide sequence ID" value="NZ_CBCRUQ010000007.1"/>
</dbReference>
<dbReference type="SUPFAM" id="SSF46785">
    <property type="entry name" value="Winged helix' DNA-binding domain"/>
    <property type="match status" value="1"/>
</dbReference>
<protein>
    <submittedName>
        <fullName evidence="6">LysR family transcriptional regulator</fullName>
    </submittedName>
</protein>
<evidence type="ECO:0000259" key="5">
    <source>
        <dbReference type="PROSITE" id="PS50931"/>
    </source>
</evidence>
<accession>A0A4U9RWW6</accession>
<evidence type="ECO:0000313" key="7">
    <source>
        <dbReference type="Proteomes" id="UP000308489"/>
    </source>
</evidence>
<dbReference type="PANTHER" id="PTHR30126">
    <property type="entry name" value="HTH-TYPE TRANSCRIPTIONAL REGULATOR"/>
    <property type="match status" value="1"/>
</dbReference>
<dbReference type="InterPro" id="IPR005119">
    <property type="entry name" value="LysR_subst-bd"/>
</dbReference>
<comment type="similarity">
    <text evidence="1">Belongs to the LysR transcriptional regulatory family.</text>
</comment>
<feature type="domain" description="HTH lysR-type" evidence="5">
    <location>
        <begin position="1"/>
        <end position="58"/>
    </location>
</feature>
<evidence type="ECO:0000256" key="1">
    <source>
        <dbReference type="ARBA" id="ARBA00009437"/>
    </source>
</evidence>
<reference evidence="6 7" key="1">
    <citation type="submission" date="2019-05" db="EMBL/GenBank/DDBJ databases">
        <authorList>
            <consortium name="Pathogen Informatics"/>
        </authorList>
    </citation>
    <scope>NUCLEOTIDE SEQUENCE [LARGE SCALE GENOMIC DNA]</scope>
    <source>
        <strain evidence="6 7">NCTC503</strain>
    </source>
</reference>
<dbReference type="NCBIfam" id="NF040786">
    <property type="entry name" value="LysR_Sec_metab"/>
    <property type="match status" value="1"/>
</dbReference>
<dbReference type="PROSITE" id="PS50931">
    <property type="entry name" value="HTH_LYSR"/>
    <property type="match status" value="1"/>
</dbReference>
<dbReference type="Pfam" id="PF03466">
    <property type="entry name" value="LysR_substrate"/>
    <property type="match status" value="1"/>
</dbReference>
<evidence type="ECO:0000256" key="4">
    <source>
        <dbReference type="ARBA" id="ARBA00023163"/>
    </source>
</evidence>
<name>A0A4U9RWW6_HATHI</name>
<evidence type="ECO:0000313" key="6">
    <source>
        <dbReference type="EMBL" id="VTQ96216.1"/>
    </source>
</evidence>
<dbReference type="PRINTS" id="PR00039">
    <property type="entry name" value="HTHLYSR"/>
</dbReference>
<keyword evidence="3" id="KW-0238">DNA-binding</keyword>
<dbReference type="SUPFAM" id="SSF53850">
    <property type="entry name" value="Periplasmic binding protein-like II"/>
    <property type="match status" value="1"/>
</dbReference>